<dbReference type="InterPro" id="IPR036291">
    <property type="entry name" value="NAD(P)-bd_dom_sf"/>
</dbReference>
<reference evidence="5 6" key="1">
    <citation type="submission" date="2019-04" db="EMBL/GenBank/DDBJ databases">
        <title>Friends and foes A comparative genomics study of 23 Aspergillus species from section Flavi.</title>
        <authorList>
            <consortium name="DOE Joint Genome Institute"/>
            <person name="Kjaerbolling I."/>
            <person name="Vesth T."/>
            <person name="Frisvad J.C."/>
            <person name="Nybo J.L."/>
            <person name="Theobald S."/>
            <person name="Kildgaard S."/>
            <person name="Isbrandt T."/>
            <person name="Kuo A."/>
            <person name="Sato A."/>
            <person name="Lyhne E.K."/>
            <person name="Kogle M.E."/>
            <person name="Wiebenga A."/>
            <person name="Kun R.S."/>
            <person name="Lubbers R.J."/>
            <person name="Makela M.R."/>
            <person name="Barry K."/>
            <person name="Chovatia M."/>
            <person name="Clum A."/>
            <person name="Daum C."/>
            <person name="Haridas S."/>
            <person name="He G."/>
            <person name="LaButti K."/>
            <person name="Lipzen A."/>
            <person name="Mondo S."/>
            <person name="Riley R."/>
            <person name="Salamov A."/>
            <person name="Simmons B.A."/>
            <person name="Magnuson J.K."/>
            <person name="Henrissat B."/>
            <person name="Mortensen U.H."/>
            <person name="Larsen T.O."/>
            <person name="Devries R.P."/>
            <person name="Grigoriev I.V."/>
            <person name="Machida M."/>
            <person name="Baker S.E."/>
            <person name="Andersen M.R."/>
        </authorList>
    </citation>
    <scope>NUCLEOTIDE SEQUENCE [LARGE SCALE GENOMIC DNA]</scope>
    <source>
        <strain evidence="5 6">CBS 151.66</strain>
    </source>
</reference>
<evidence type="ECO:0000313" key="6">
    <source>
        <dbReference type="Proteomes" id="UP000326565"/>
    </source>
</evidence>
<dbReference type="InterPro" id="IPR057571">
    <property type="entry name" value="SDR_PhqE-like"/>
</dbReference>
<dbReference type="SUPFAM" id="SSF51735">
    <property type="entry name" value="NAD(P)-binding Rossmann-fold domains"/>
    <property type="match status" value="1"/>
</dbReference>
<keyword evidence="6" id="KW-1185">Reference proteome</keyword>
<dbReference type="OrthoDB" id="294295at2759"/>
<dbReference type="GO" id="GO:0016491">
    <property type="term" value="F:oxidoreductase activity"/>
    <property type="evidence" value="ECO:0007669"/>
    <property type="project" value="UniProtKB-KW"/>
</dbReference>
<dbReference type="PANTHER" id="PTHR43477">
    <property type="entry name" value="DIHYDROANTICAPSIN 7-DEHYDROGENASE"/>
    <property type="match status" value="1"/>
</dbReference>
<dbReference type="PANTHER" id="PTHR43477:SF1">
    <property type="entry name" value="DIHYDROANTICAPSIN 7-DEHYDROGENASE"/>
    <property type="match status" value="1"/>
</dbReference>
<feature type="chain" id="PRO_5024905659" evidence="4">
    <location>
        <begin position="22"/>
        <end position="116"/>
    </location>
</feature>
<evidence type="ECO:0000313" key="5">
    <source>
        <dbReference type="EMBL" id="KAB8079717.1"/>
    </source>
</evidence>
<evidence type="ECO:0000256" key="2">
    <source>
        <dbReference type="ARBA" id="ARBA00022857"/>
    </source>
</evidence>
<keyword evidence="3" id="KW-0560">Oxidoreductase</keyword>
<name>A0A5N5XHP4_9EURO</name>
<dbReference type="AlphaFoldDB" id="A0A5N5XHP4"/>
<dbReference type="CDD" id="cd05233">
    <property type="entry name" value="SDR_c"/>
    <property type="match status" value="1"/>
</dbReference>
<evidence type="ECO:0000256" key="3">
    <source>
        <dbReference type="ARBA" id="ARBA00023002"/>
    </source>
</evidence>
<evidence type="ECO:0000256" key="4">
    <source>
        <dbReference type="SAM" id="SignalP"/>
    </source>
</evidence>
<comment type="similarity">
    <text evidence="1">Belongs to the short-chain dehydrogenases/reductases (SDR) family.</text>
</comment>
<evidence type="ECO:0000256" key="1">
    <source>
        <dbReference type="ARBA" id="ARBA00006484"/>
    </source>
</evidence>
<proteinExistence type="inferred from homology"/>
<sequence>MSRMRFFLYSAGLYGLTKTLALDVAPIRVNLVSPGPVDAELWEAMGQDKDQIFEDLKKRLPVREIPRPEDIAEAYLYCMKDRGFTTSTGGGTLNLMAFSTLCIVSSIYDICAEQES</sequence>
<feature type="signal peptide" evidence="4">
    <location>
        <begin position="1"/>
        <end position="21"/>
    </location>
</feature>
<dbReference type="PRINTS" id="PR00081">
    <property type="entry name" value="GDHRDH"/>
</dbReference>
<keyword evidence="4" id="KW-0732">Signal</keyword>
<protein>
    <submittedName>
        <fullName evidence="5">Uncharacterized protein</fullName>
    </submittedName>
</protein>
<dbReference type="Proteomes" id="UP000326565">
    <property type="component" value="Unassembled WGS sequence"/>
</dbReference>
<accession>A0A5N5XHP4</accession>
<organism evidence="5 6">
    <name type="scientific">Aspergillus leporis</name>
    <dbReference type="NCBI Taxonomy" id="41062"/>
    <lineage>
        <taxon>Eukaryota</taxon>
        <taxon>Fungi</taxon>
        <taxon>Dikarya</taxon>
        <taxon>Ascomycota</taxon>
        <taxon>Pezizomycotina</taxon>
        <taxon>Eurotiomycetes</taxon>
        <taxon>Eurotiomycetidae</taxon>
        <taxon>Eurotiales</taxon>
        <taxon>Aspergillaceae</taxon>
        <taxon>Aspergillus</taxon>
        <taxon>Aspergillus subgen. Circumdati</taxon>
    </lineage>
</organism>
<dbReference type="Pfam" id="PF23441">
    <property type="entry name" value="SDR"/>
    <property type="match status" value="1"/>
</dbReference>
<keyword evidence="2" id="KW-0521">NADP</keyword>
<dbReference type="InterPro" id="IPR002347">
    <property type="entry name" value="SDR_fam"/>
</dbReference>
<dbReference type="InterPro" id="IPR051122">
    <property type="entry name" value="SDR_DHRS6-like"/>
</dbReference>
<dbReference type="EMBL" id="ML732149">
    <property type="protein sequence ID" value="KAB8079717.1"/>
    <property type="molecule type" value="Genomic_DNA"/>
</dbReference>
<dbReference type="Gene3D" id="3.40.50.720">
    <property type="entry name" value="NAD(P)-binding Rossmann-like Domain"/>
    <property type="match status" value="1"/>
</dbReference>
<gene>
    <name evidence="5" type="ORF">BDV29DRAFT_151633</name>
</gene>